<organism evidence="2 3">
    <name type="scientific">Vibrio sinaloensis DSM 21326</name>
    <dbReference type="NCBI Taxonomy" id="945550"/>
    <lineage>
        <taxon>Bacteria</taxon>
        <taxon>Pseudomonadati</taxon>
        <taxon>Pseudomonadota</taxon>
        <taxon>Gammaproteobacteria</taxon>
        <taxon>Vibrionales</taxon>
        <taxon>Vibrionaceae</taxon>
        <taxon>Vibrio</taxon>
        <taxon>Vibrio oreintalis group</taxon>
    </lineage>
</organism>
<comment type="caution">
    <text evidence="2">The sequence shown here is derived from an EMBL/GenBank/DDBJ whole genome shotgun (WGS) entry which is preliminary data.</text>
</comment>
<dbReference type="AlphaFoldDB" id="E8M8M7"/>
<keyword evidence="1" id="KW-1133">Transmembrane helix</keyword>
<feature type="transmembrane region" description="Helical" evidence="1">
    <location>
        <begin position="6"/>
        <end position="27"/>
    </location>
</feature>
<dbReference type="EMBL" id="AEVT01000076">
    <property type="protein sequence ID" value="EGA69572.1"/>
    <property type="molecule type" value="Genomic_DNA"/>
</dbReference>
<evidence type="ECO:0000313" key="3">
    <source>
        <dbReference type="Proteomes" id="UP000006228"/>
    </source>
</evidence>
<evidence type="ECO:0000313" key="2">
    <source>
        <dbReference type="EMBL" id="EGA69572.1"/>
    </source>
</evidence>
<gene>
    <name evidence="2" type="ORF">VISI1226_13658</name>
</gene>
<evidence type="ECO:0000256" key="1">
    <source>
        <dbReference type="SAM" id="Phobius"/>
    </source>
</evidence>
<dbReference type="OrthoDB" id="5902552at2"/>
<dbReference type="GeneID" id="95569933"/>
<name>E8M8M7_PHOS4</name>
<dbReference type="eggNOG" id="ENOG5031NSZ">
    <property type="taxonomic scope" value="Bacteria"/>
</dbReference>
<dbReference type="Proteomes" id="UP000006228">
    <property type="component" value="Unassembled WGS sequence"/>
</dbReference>
<keyword evidence="1" id="KW-0812">Transmembrane</keyword>
<sequence length="61" mass="7082">MESALINALASWGVSPQFLVLAALMMMNMRSQNKINRELTTAFREMRERVLVVETKQQRLE</sequence>
<protein>
    <submittedName>
        <fullName evidence="2">Uncharacterized protein</fullName>
    </submittedName>
</protein>
<proteinExistence type="predicted"/>
<reference evidence="2 3" key="1">
    <citation type="journal article" date="2012" name="Int. J. Syst. Evol. Microbiol.">
        <title>Vibrio caribbeanicus sp. nov., isolated from the marine sponge Scleritoderma cyanea.</title>
        <authorList>
            <person name="Hoffmann M."/>
            <person name="Monday S.R."/>
            <person name="Allard M.W."/>
            <person name="Strain E.A."/>
            <person name="Whittaker P."/>
            <person name="Naum M."/>
            <person name="McCarthy P.J."/>
            <person name="Lopez J.V."/>
            <person name="Fischer M."/>
            <person name="Brown E.W."/>
        </authorList>
    </citation>
    <scope>NUCLEOTIDE SEQUENCE [LARGE SCALE GENOMIC DNA]</scope>
    <source>
        <strain evidence="3">DSMZ 21326</strain>
    </source>
</reference>
<keyword evidence="1" id="KW-0472">Membrane</keyword>
<dbReference type="RefSeq" id="WP_008078097.1">
    <property type="nucleotide sequence ID" value="NZ_AEVT01000076.1"/>
</dbReference>
<accession>E8M8M7</accession>